<dbReference type="Gene3D" id="3.40.50.300">
    <property type="entry name" value="P-loop containing nucleotide triphosphate hydrolases"/>
    <property type="match status" value="1"/>
</dbReference>
<organism evidence="2 3">
    <name type="scientific">Shewanella livingstonensis</name>
    <dbReference type="NCBI Taxonomy" id="150120"/>
    <lineage>
        <taxon>Bacteria</taxon>
        <taxon>Pseudomonadati</taxon>
        <taxon>Pseudomonadota</taxon>
        <taxon>Gammaproteobacteria</taxon>
        <taxon>Alteromonadales</taxon>
        <taxon>Shewanellaceae</taxon>
        <taxon>Shewanella</taxon>
    </lineage>
</organism>
<dbReference type="InterPro" id="IPR027417">
    <property type="entry name" value="P-loop_NTPase"/>
</dbReference>
<reference evidence="3" key="1">
    <citation type="submission" date="2018-11" db="EMBL/GenBank/DDBJ databases">
        <title>Shewanella sp. M2.</title>
        <authorList>
            <person name="Hwang Y.J."/>
            <person name="Hwang C.Y."/>
        </authorList>
    </citation>
    <scope>NUCLEOTIDE SEQUENCE [LARGE SCALE GENOMIC DNA]</scope>
    <source>
        <strain evidence="3">LMG 19866</strain>
    </source>
</reference>
<dbReference type="Proteomes" id="UP000278035">
    <property type="component" value="Chromosome"/>
</dbReference>
<dbReference type="EMBL" id="CP034015">
    <property type="protein sequence ID" value="AZG72219.1"/>
    <property type="molecule type" value="Genomic_DNA"/>
</dbReference>
<accession>A0A3G8LRP5</accession>
<sequence length="642" mass="73800">MKAVIKKVIIFNSSGDMRFVDFKRGVNVITGDSKTGKSAILEIVDYCLFSGVSSIPAGVITEFAELFCVIYEVDGNYIVVGRHARKTGKGKAAYVKIETNDLFLDEFSCDYFSSIQPVLLKVAQSRFEKFIGLAVSDISYSVNNRKEGKASIRSASSILFQHQNLIANKHALFHRFESYDKRDRTIKEFPIFMGWVDGEYYSSLRELEELEKKIKVEQKLREKSTKSESEKKETVKNLVESYFSYINYQYDCDLPLRKLKALAQELPMLQEVSYSSNGVWRKYEELNDSITNDRAILSDVEKRLVLLESNGDQAYSYMNSLNNIQSTLAVNNISDTKDITCPVCESQLPHMNEQLYSINEARAGLFNKIQQIGHYTEDRSEQVTALESQKSKVQRQIRINRAKLKELEISQKEVAQKIRFRDSAMTMRGKTMSQVAEFFNRDNLISSDTNLSESRQRAIKLREKINLYGLQEKYNAANRFLSKSMTDICDELDFEDELRPVTLHFDLESFSFHVESRKQKIRLYEMGSGANWLACHLSLFLSLLHLTAKEENSCIPSILFIDQPSQVYFPSGRIQKDDKDLMEVANIFDVINKKLEDIKLSTDEQPQVIIMEHADNLSLENGIIFEDLVVERWTESTGDKLI</sequence>
<dbReference type="Pfam" id="PF12532">
    <property type="entry name" value="DUF3732"/>
    <property type="match status" value="1"/>
</dbReference>
<evidence type="ECO:0000313" key="3">
    <source>
        <dbReference type="Proteomes" id="UP000278035"/>
    </source>
</evidence>
<dbReference type="InterPro" id="IPR022205">
    <property type="entry name" value="DUF3732"/>
</dbReference>
<dbReference type="AlphaFoldDB" id="A0A3G8LRP5"/>
<dbReference type="GO" id="GO:0006302">
    <property type="term" value="P:double-strand break repair"/>
    <property type="evidence" value="ECO:0007669"/>
    <property type="project" value="InterPro"/>
</dbReference>
<evidence type="ECO:0000259" key="1">
    <source>
        <dbReference type="Pfam" id="PF13476"/>
    </source>
</evidence>
<name>A0A3G8LRP5_9GAMM</name>
<keyword evidence="3" id="KW-1185">Reference proteome</keyword>
<dbReference type="RefSeq" id="WP_124729817.1">
    <property type="nucleotide sequence ID" value="NZ_CBCSKC010000008.1"/>
</dbReference>
<dbReference type="OrthoDB" id="103556at2"/>
<dbReference type="InterPro" id="IPR038729">
    <property type="entry name" value="Rad50/SbcC_AAA"/>
</dbReference>
<dbReference type="Pfam" id="PF13476">
    <property type="entry name" value="AAA_23"/>
    <property type="match status" value="1"/>
</dbReference>
<dbReference type="GO" id="GO:0016887">
    <property type="term" value="F:ATP hydrolysis activity"/>
    <property type="evidence" value="ECO:0007669"/>
    <property type="project" value="InterPro"/>
</dbReference>
<gene>
    <name evidence="2" type="ORF">EGC82_05215</name>
</gene>
<feature type="domain" description="Rad50/SbcC-type AAA" evidence="1">
    <location>
        <begin position="20"/>
        <end position="238"/>
    </location>
</feature>
<evidence type="ECO:0000313" key="2">
    <source>
        <dbReference type="EMBL" id="AZG72219.1"/>
    </source>
</evidence>
<protein>
    <submittedName>
        <fullName evidence="2">DUF3732 domain-containing protein</fullName>
    </submittedName>
</protein>
<proteinExistence type="predicted"/>
<dbReference type="KEGG" id="slj:EGC82_05215"/>